<sequence length="541" mass="63168">MDTIKLSNFQALVNHMDDFEKNYDIDTKLSFNPTGAKIIGEEKGLFIWRFYKEDVEDFINIYSEVANANIDKYLANFVQMRLEEKARDMKFRGICPVECMLYSTKVINKQLENRLIFDAIVNVATKYISVYEDEGIEVMSHIIKKWHWIPQLKLAIQICGQIRNVNLLRDIYYNFSRNDELKVYTFKALMNSGKIELFDYILMMIKGLNKENEKDKQIANYFKDKIEDVYLPDVEEQLIEFYKLPGISSFASKLVSKFIKDINKDINMSGKNRKYFKILADKSSPNAKLSKKERDEHFEELVNYLNNPQYRKDVLWALRYSHRSEAGDYIIMTLKHNKCLNGEIKEAIMSLGFLKRPDAKDIIYGYINNDDFKIYVWAYCCLIGETQYAKHLIKEFLENKITSSQEVASVIKQFYKSVPAIETELNEQLIEILRGHDESKKIRAIENTLLVLDSLNITSAVNIALDIMGYNEQKTKAVYSEELQKVIMNLIQRLCSKKIPGKIEKFLFYVMESPSFSQTIRSRAMMILKSAEEGEVNPIKG</sequence>
<gene>
    <name evidence="1" type="ORF">CAAU_2043</name>
</gene>
<protein>
    <submittedName>
        <fullName evidence="1">Uncharacterized protein</fullName>
    </submittedName>
</protein>
<dbReference type="EMBL" id="CAKP01000106">
    <property type="protein sequence ID" value="CCJ34127.1"/>
    <property type="molecule type" value="Genomic_DNA"/>
</dbReference>
<proteinExistence type="predicted"/>
<accession>I7J5Y6</accession>
<name>I7J5Y6_9CLOT</name>
<dbReference type="RefSeq" id="WP_008909384.1">
    <property type="nucleotide sequence ID" value="NZ_CAKP01000106.1"/>
</dbReference>
<dbReference type="InterPro" id="IPR016024">
    <property type="entry name" value="ARM-type_fold"/>
</dbReference>
<evidence type="ECO:0000313" key="1">
    <source>
        <dbReference type="EMBL" id="CCJ34127.1"/>
    </source>
</evidence>
<evidence type="ECO:0000313" key="2">
    <source>
        <dbReference type="Proteomes" id="UP000007652"/>
    </source>
</evidence>
<reference evidence="1 2" key="1">
    <citation type="journal article" date="2011" name="J. Bacteriol.">
        <title>Draft genome sequence of Caloramator australicus strain RC3T, a thermoanaerobe from the Great Artesian Basin of Australia.</title>
        <authorList>
            <person name="Ogg C.D."/>
            <person name="Patel B.K.C."/>
        </authorList>
    </citation>
    <scope>NUCLEOTIDE SEQUENCE [LARGE SCALE GENOMIC DNA]</scope>
    <source>
        <strain evidence="1 2">RC3</strain>
    </source>
</reference>
<dbReference type="AlphaFoldDB" id="I7J5Y6"/>
<dbReference type="STRING" id="857293.CAAU_2043"/>
<dbReference type="OrthoDB" id="1952602at2"/>
<keyword evidence="2" id="KW-1185">Reference proteome</keyword>
<dbReference type="Proteomes" id="UP000007652">
    <property type="component" value="Unassembled WGS sequence"/>
</dbReference>
<dbReference type="eggNOG" id="COG1413">
    <property type="taxonomic scope" value="Bacteria"/>
</dbReference>
<comment type="caution">
    <text evidence="1">The sequence shown here is derived from an EMBL/GenBank/DDBJ whole genome shotgun (WGS) entry which is preliminary data.</text>
</comment>
<dbReference type="SUPFAM" id="SSF48371">
    <property type="entry name" value="ARM repeat"/>
    <property type="match status" value="1"/>
</dbReference>
<organism evidence="1 2">
    <name type="scientific">Caloramator australicus RC3</name>
    <dbReference type="NCBI Taxonomy" id="857293"/>
    <lineage>
        <taxon>Bacteria</taxon>
        <taxon>Bacillati</taxon>
        <taxon>Bacillota</taxon>
        <taxon>Clostridia</taxon>
        <taxon>Eubacteriales</taxon>
        <taxon>Clostridiaceae</taxon>
        <taxon>Caloramator</taxon>
    </lineage>
</organism>